<dbReference type="InterPro" id="IPR036291">
    <property type="entry name" value="NAD(P)-bd_dom_sf"/>
</dbReference>
<keyword evidence="5" id="KW-1185">Reference proteome</keyword>
<dbReference type="InterPro" id="IPR002347">
    <property type="entry name" value="SDR_fam"/>
</dbReference>
<dbReference type="GO" id="GO:0016491">
    <property type="term" value="F:oxidoreductase activity"/>
    <property type="evidence" value="ECO:0007669"/>
    <property type="project" value="UniProtKB-KW"/>
</dbReference>
<evidence type="ECO:0000313" key="5">
    <source>
        <dbReference type="Proteomes" id="UP000073492"/>
    </source>
</evidence>
<dbReference type="OrthoDB" id="5840532at2759"/>
<dbReference type="Proteomes" id="UP000073492">
    <property type="component" value="Unassembled WGS sequence"/>
</dbReference>
<organism evidence="4 5">
    <name type="scientific">Pseudocercospora musae</name>
    <dbReference type="NCBI Taxonomy" id="113226"/>
    <lineage>
        <taxon>Eukaryota</taxon>
        <taxon>Fungi</taxon>
        <taxon>Dikarya</taxon>
        <taxon>Ascomycota</taxon>
        <taxon>Pezizomycotina</taxon>
        <taxon>Dothideomycetes</taxon>
        <taxon>Dothideomycetidae</taxon>
        <taxon>Mycosphaerellales</taxon>
        <taxon>Mycosphaerellaceae</taxon>
        <taxon>Pseudocercospora</taxon>
    </lineage>
</organism>
<dbReference type="STRING" id="113226.A0A139HZW8"/>
<dbReference type="Gene3D" id="3.40.50.720">
    <property type="entry name" value="NAD(P)-binding Rossmann-like Domain"/>
    <property type="match status" value="1"/>
</dbReference>
<protein>
    <submittedName>
        <fullName evidence="4">Uncharacterized protein</fullName>
    </submittedName>
</protein>
<dbReference type="EMBL" id="LFZO01000515">
    <property type="protein sequence ID" value="KXT07909.1"/>
    <property type="molecule type" value="Genomic_DNA"/>
</dbReference>
<dbReference type="PRINTS" id="PR00081">
    <property type="entry name" value="GDHRDH"/>
</dbReference>
<dbReference type="SUPFAM" id="SSF51735">
    <property type="entry name" value="NAD(P)-binding Rossmann-fold domains"/>
    <property type="match status" value="1"/>
</dbReference>
<dbReference type="PANTHER" id="PTHR24321">
    <property type="entry name" value="DEHYDROGENASES, SHORT CHAIN"/>
    <property type="match status" value="1"/>
</dbReference>
<dbReference type="PRINTS" id="PR00080">
    <property type="entry name" value="SDRFAMILY"/>
</dbReference>
<proteinExistence type="inferred from homology"/>
<dbReference type="AlphaFoldDB" id="A0A139HZW8"/>
<keyword evidence="2" id="KW-0521">NADP</keyword>
<evidence type="ECO:0000256" key="3">
    <source>
        <dbReference type="ARBA" id="ARBA00023002"/>
    </source>
</evidence>
<dbReference type="Pfam" id="PF13561">
    <property type="entry name" value="adh_short_C2"/>
    <property type="match status" value="1"/>
</dbReference>
<dbReference type="PANTHER" id="PTHR24321:SF12">
    <property type="entry name" value="SHORT-CHAIN DEHYDROGENASE_REDUCTASE FAMILY, PUTATIVE (AFU_ORTHOLOGUE AFUA_5G14340)-RELATED"/>
    <property type="match status" value="1"/>
</dbReference>
<dbReference type="CDD" id="cd05233">
    <property type="entry name" value="SDR_c"/>
    <property type="match status" value="1"/>
</dbReference>
<evidence type="ECO:0000256" key="2">
    <source>
        <dbReference type="ARBA" id="ARBA00022857"/>
    </source>
</evidence>
<reference evidence="4 5" key="1">
    <citation type="submission" date="2015-07" db="EMBL/GenBank/DDBJ databases">
        <title>Comparative genomics of the Sigatoka disease complex on banana suggests a link between parallel evolutionary changes in Pseudocercospora fijiensis and Pseudocercospora eumusae and increased virulence on the banana host.</title>
        <authorList>
            <person name="Chang T.-C."/>
            <person name="Salvucci A."/>
            <person name="Crous P.W."/>
            <person name="Stergiopoulos I."/>
        </authorList>
    </citation>
    <scope>NUCLEOTIDE SEQUENCE [LARGE SCALE GENOMIC DNA]</scope>
    <source>
        <strain evidence="4 5">CBS 116634</strain>
    </source>
</reference>
<evidence type="ECO:0000256" key="1">
    <source>
        <dbReference type="ARBA" id="ARBA00006484"/>
    </source>
</evidence>
<comment type="similarity">
    <text evidence="1">Belongs to the short-chain dehydrogenases/reductases (SDR) family.</text>
</comment>
<accession>A0A139HZW8</accession>
<gene>
    <name evidence="4" type="ORF">AC579_4521</name>
</gene>
<sequence>MAKLVRGTAFITGAGSGIGQHVAYALARHGVERLALCDIRPEALKDTTERLKRNHQHVEVLNVEMDTSREDSVKSAVNQTVNAFDRIDIAINNAGIGGTPKPSPENTLDDFQKVVSINLNGVWLCQRSQILQMLKQEPLAPAPRGSRGVIVNVASMLALVASSPGTPACAYTATKHAVMGLTKTDAVMYAKNGIRINAICPGYVATPLLKSATATRVMNDEVAKVPMGRLGEMEEIADTITFLSSEMSSFMCGSALVVDGGYTAQ</sequence>
<comment type="caution">
    <text evidence="4">The sequence shown here is derived from an EMBL/GenBank/DDBJ whole genome shotgun (WGS) entry which is preliminary data.</text>
</comment>
<keyword evidence="3" id="KW-0560">Oxidoreductase</keyword>
<dbReference type="FunFam" id="3.40.50.720:FF:000084">
    <property type="entry name" value="Short-chain dehydrogenase reductase"/>
    <property type="match status" value="1"/>
</dbReference>
<name>A0A139HZW8_9PEZI</name>
<evidence type="ECO:0000313" key="4">
    <source>
        <dbReference type="EMBL" id="KXT07909.1"/>
    </source>
</evidence>